<protein>
    <submittedName>
        <fullName evidence="1">Uncharacterized protein</fullName>
    </submittedName>
</protein>
<reference evidence="2" key="1">
    <citation type="journal article" date="2022" name="Mol. Ecol. Resour.">
        <title>The genomes of chicory, endive, great burdock and yacon provide insights into Asteraceae palaeo-polyploidization history and plant inulin production.</title>
        <authorList>
            <person name="Fan W."/>
            <person name="Wang S."/>
            <person name="Wang H."/>
            <person name="Wang A."/>
            <person name="Jiang F."/>
            <person name="Liu H."/>
            <person name="Zhao H."/>
            <person name="Xu D."/>
            <person name="Zhang Y."/>
        </authorList>
    </citation>
    <scope>NUCLEOTIDE SEQUENCE [LARGE SCALE GENOMIC DNA]</scope>
    <source>
        <strain evidence="2">cv. Niubang</strain>
    </source>
</reference>
<reference evidence="1 2" key="2">
    <citation type="journal article" date="2022" name="Mol. Ecol. Resour.">
        <title>The genomes of chicory, endive, great burdock and yacon provide insights into Asteraceae paleo-polyploidization history and plant inulin production.</title>
        <authorList>
            <person name="Fan W."/>
            <person name="Wang S."/>
            <person name="Wang H."/>
            <person name="Wang A."/>
            <person name="Jiang F."/>
            <person name="Liu H."/>
            <person name="Zhao H."/>
            <person name="Xu D."/>
            <person name="Zhang Y."/>
        </authorList>
    </citation>
    <scope>NUCLEOTIDE SEQUENCE [LARGE SCALE GENOMIC DNA]</scope>
    <source>
        <strain evidence="2">cv. Niubang</strain>
    </source>
</reference>
<organism evidence="1 2">
    <name type="scientific">Arctium lappa</name>
    <name type="common">Greater burdock</name>
    <name type="synonym">Lappa major</name>
    <dbReference type="NCBI Taxonomy" id="4217"/>
    <lineage>
        <taxon>Eukaryota</taxon>
        <taxon>Viridiplantae</taxon>
        <taxon>Streptophyta</taxon>
        <taxon>Embryophyta</taxon>
        <taxon>Tracheophyta</taxon>
        <taxon>Spermatophyta</taxon>
        <taxon>Magnoliopsida</taxon>
        <taxon>eudicotyledons</taxon>
        <taxon>Gunneridae</taxon>
        <taxon>Pentapetalae</taxon>
        <taxon>asterids</taxon>
        <taxon>campanulids</taxon>
        <taxon>Asterales</taxon>
        <taxon>Asteraceae</taxon>
        <taxon>Carduoideae</taxon>
        <taxon>Cardueae</taxon>
        <taxon>Arctiinae</taxon>
        <taxon>Arctium</taxon>
    </lineage>
</organism>
<gene>
    <name evidence="1" type="ORF">L6452_26181</name>
</gene>
<proteinExistence type="predicted"/>
<name>A0ACB9AC87_ARCLA</name>
<dbReference type="Proteomes" id="UP001055879">
    <property type="component" value="Linkage Group LG08"/>
</dbReference>
<sequence length="1116" mass="127058">MIQDENAILDDPSDRASHDTPMPSHPSVGADLSTSRRTPNDVFPTIMYMPYKPNNYHVDFDRIKIHQVIRAILKGHPLAPALSYCADVPEVYLQQAWHTITKNEIARPHRFELQVDQFESFLSYKQLRLILELPEPNSRPGRNTYDSFPSEEEVYEGIRNLGYVGTLNKPADFDKSNLPPVWYALFSVLIRCLTSKHSGTDSASLLYLRLFLAVVYDRHVDYTFIFWTELSEVVHDKFTNKKRKFIPFVRFMKLIVRSMLRSNPAIPHRLSWPQVPDSEMSYIQKQKKTFNYSMTIPYALIANYTDVANEDAIEYCMENEFVEAVQDEPSHDNQAVGQDVEVEAAVSEKEPEVEKEVEDEQEVAVIVEIEVVQEDVASQQIDNVIVDIGTEATDAIAFDFEDEDDTAADDILASDKDEDESDSDDDDSDHADQPRIQMNLFLLILQVDELDTTFDQASAPIQSQAPASSLAAIQSSDQTLAVALSSDQARASTDKFSTLNDVIRQLSKRMDAEKEAQILKLKTFFKGKMPEIDTSVIPPEIPFRRPTGVVLREPSSAMPTSTSPVVSLPFPSMVSLSVGISTSAPSKSSLHDLSISELTDLLYARLLSMSSPEHQDQDLISLLRNFQPTPPPVPSSESDRITALFDEFHAFRLEVRSIFADLKLFMSQAFSDLSSRLDSHDQCCRTEVGPSLKRRHDQDDSDHQGHEGEMARRPRVEGSSKDREDIQEEAATDEGKSGESVEDCKIQNLVNVMIENVDLSSLHNELNISESNINDNMQIVVYMDPDVSASIHEVEESEAANDMRSFFGNFIEINSDDDEDVRLEKICQVNEEDCDDIVIISDTEDDTVFMDAKDEEEVDLLYRDLPTRDEIPESVNVTSTPVASSAPTTTIPSRSFEVGQSSRAEADVPPSDPVIPPSILEEGPALSRRQRQRNLQRRYLASRQRSTFLKDTQRNIFVSRRRPINIYAILGVEKESDAYQYTYLMFIKNLYHRTQDISQALFVIKRFIRRQIRFFRVFDFQMAVESFQPVVNLLRPNRSLSNLESYPFFTIVEDPYGVVYKNGSNEKCFLRFEEITHFSDGTLKVIKLQLEQRLKDAKRRFVETRANAFHVDNEEI</sequence>
<accession>A0ACB9AC87</accession>
<evidence type="ECO:0000313" key="2">
    <source>
        <dbReference type="Proteomes" id="UP001055879"/>
    </source>
</evidence>
<comment type="caution">
    <text evidence="1">The sequence shown here is derived from an EMBL/GenBank/DDBJ whole genome shotgun (WGS) entry which is preliminary data.</text>
</comment>
<keyword evidence="2" id="KW-1185">Reference proteome</keyword>
<dbReference type="EMBL" id="CM042054">
    <property type="protein sequence ID" value="KAI3707555.1"/>
    <property type="molecule type" value="Genomic_DNA"/>
</dbReference>
<evidence type="ECO:0000313" key="1">
    <source>
        <dbReference type="EMBL" id="KAI3707555.1"/>
    </source>
</evidence>